<dbReference type="GO" id="GO:0034727">
    <property type="term" value="P:piecemeal microautophagy of the nucleus"/>
    <property type="evidence" value="ECO:0007669"/>
    <property type="project" value="TreeGrafter"/>
</dbReference>
<dbReference type="FunFam" id="2.40.160.120:FF:000001">
    <property type="entry name" value="Oxysterol-binding protein"/>
    <property type="match status" value="1"/>
</dbReference>
<dbReference type="OrthoDB" id="1854502at2759"/>
<evidence type="ECO:0000256" key="2">
    <source>
        <dbReference type="RuleBase" id="RU003844"/>
    </source>
</evidence>
<dbReference type="GO" id="GO:0120009">
    <property type="term" value="P:intermembrane lipid transfer"/>
    <property type="evidence" value="ECO:0007669"/>
    <property type="project" value="UniProtKB-ARBA"/>
</dbReference>
<dbReference type="GO" id="GO:0005886">
    <property type="term" value="C:plasma membrane"/>
    <property type="evidence" value="ECO:0007669"/>
    <property type="project" value="TreeGrafter"/>
</dbReference>
<evidence type="ECO:0000256" key="3">
    <source>
        <dbReference type="SAM" id="MobiDB-lite"/>
    </source>
</evidence>
<dbReference type="InterPro" id="IPR037239">
    <property type="entry name" value="OSBP_sf"/>
</dbReference>
<dbReference type="InterPro" id="IPR018494">
    <property type="entry name" value="Oxysterol-bd_CS"/>
</dbReference>
<proteinExistence type="inferred from homology"/>
<dbReference type="EMBL" id="LXFE01001572">
    <property type="protein sequence ID" value="OLL23468.1"/>
    <property type="molecule type" value="Genomic_DNA"/>
</dbReference>
<feature type="compositionally biased region" description="Acidic residues" evidence="3">
    <location>
        <begin position="37"/>
        <end position="49"/>
    </location>
</feature>
<dbReference type="OMA" id="MSEPLQY"/>
<reference evidence="4 5" key="1">
    <citation type="submission" date="2016-04" db="EMBL/GenBank/DDBJ databases">
        <title>Evolutionary innovation and constraint leading to complex multicellularity in the Ascomycota.</title>
        <authorList>
            <person name="Cisse O."/>
            <person name="Nguyen A."/>
            <person name="Hewitt D.A."/>
            <person name="Jedd G."/>
            <person name="Stajich J.E."/>
        </authorList>
    </citation>
    <scope>NUCLEOTIDE SEQUENCE [LARGE SCALE GENOMIC DNA]</scope>
    <source>
        <strain evidence="4 5">DAH-3</strain>
    </source>
</reference>
<dbReference type="SUPFAM" id="SSF144000">
    <property type="entry name" value="Oxysterol-binding protein-like"/>
    <property type="match status" value="1"/>
</dbReference>
<evidence type="ECO:0000256" key="1">
    <source>
        <dbReference type="ARBA" id="ARBA00008842"/>
    </source>
</evidence>
<comment type="caution">
    <text evidence="4">The sequence shown here is derived from an EMBL/GenBank/DDBJ whole genome shotgun (WGS) entry which is preliminary data.</text>
</comment>
<evidence type="ECO:0000313" key="5">
    <source>
        <dbReference type="Proteomes" id="UP000186594"/>
    </source>
</evidence>
<dbReference type="GO" id="GO:0032541">
    <property type="term" value="C:cortical endoplasmic reticulum"/>
    <property type="evidence" value="ECO:0007669"/>
    <property type="project" value="TreeGrafter"/>
</dbReference>
<dbReference type="AlphaFoldDB" id="A0A1U7LLF9"/>
<keyword evidence="5" id="KW-1185">Reference proteome</keyword>
<dbReference type="GO" id="GO:0030011">
    <property type="term" value="P:maintenance of cell polarity"/>
    <property type="evidence" value="ECO:0007669"/>
    <property type="project" value="TreeGrafter"/>
</dbReference>
<gene>
    <name evidence="4" type="ORF">NEOLI_004572</name>
</gene>
<dbReference type="PANTHER" id="PTHR10972:SF203">
    <property type="entry name" value="OXYSTEROL-BINDING PROTEIN HOMOLOG 3"/>
    <property type="match status" value="1"/>
</dbReference>
<organism evidence="4 5">
    <name type="scientific">Neolecta irregularis (strain DAH-3)</name>
    <dbReference type="NCBI Taxonomy" id="1198029"/>
    <lineage>
        <taxon>Eukaryota</taxon>
        <taxon>Fungi</taxon>
        <taxon>Dikarya</taxon>
        <taxon>Ascomycota</taxon>
        <taxon>Taphrinomycotina</taxon>
        <taxon>Neolectales</taxon>
        <taxon>Neolectaceae</taxon>
        <taxon>Neolecta</taxon>
    </lineage>
</organism>
<dbReference type="GO" id="GO:0005829">
    <property type="term" value="C:cytosol"/>
    <property type="evidence" value="ECO:0007669"/>
    <property type="project" value="TreeGrafter"/>
</dbReference>
<accession>A0A1U7LLF9</accession>
<comment type="similarity">
    <text evidence="1 2">Belongs to the OSBP family.</text>
</comment>
<dbReference type="Gene3D" id="2.40.160.120">
    <property type="match status" value="1"/>
</dbReference>
<dbReference type="Proteomes" id="UP000186594">
    <property type="component" value="Unassembled WGS sequence"/>
</dbReference>
<feature type="region of interest" description="Disordered" evidence="3">
    <location>
        <begin position="20"/>
        <end position="60"/>
    </location>
</feature>
<dbReference type="PANTHER" id="PTHR10972">
    <property type="entry name" value="OXYSTEROL-BINDING PROTEIN-RELATED"/>
    <property type="match status" value="1"/>
</dbReference>
<dbReference type="GO" id="GO:0035621">
    <property type="term" value="P:ER to Golgi ceramide transport"/>
    <property type="evidence" value="ECO:0007669"/>
    <property type="project" value="TreeGrafter"/>
</dbReference>
<sequence length="465" mass="52063">MIDADIAGLLADLASLVSPNPQPSPILTRTRSRSSDSTDDFFDAYDDSPLDVGPATTPGLKDLDSDLDSELDSDSQSVLIPPAVSSLSKIPQIQRRQNLPVEILIQPPSLLGLLRKNVGKDLSTVTMPVSANEPLNLLQKLAEELEYSEILDKAATLDPSLRLLYVAAFATSSFSNMRAKERSIRKPFNPLLGETFELIREDKGFRFIAEKVSHRPPILACHASSSKWVFTQSQMPTQKFYGKSYEVIPNATVQILFLETGEKYIYEKPVSYLRNVTMGEKYVEPVGHMVVKNSKTSERAVVSFKAGGMFSGRSEDIDVQAFSADGQRHSISLSGKWTTELTTNLGDVIWRCGQLVSSPETHCGFTIFAAQLNQITSLEKNHLAKTDSRLRPDQRMLEEGNYDGAEIKKERVENLQRARRAEMDSCGEIWTAKWFDESDGAWKVKCLDGYWEMRERGFPELPILW</sequence>
<dbReference type="STRING" id="1198029.A0A1U7LLF9"/>
<evidence type="ECO:0000313" key="4">
    <source>
        <dbReference type="EMBL" id="OLL23468.1"/>
    </source>
</evidence>
<protein>
    <submittedName>
        <fullName evidence="4">Oxysterol-binding isoform B</fullName>
    </submittedName>
</protein>
<dbReference type="Gene3D" id="3.30.70.3490">
    <property type="match status" value="1"/>
</dbReference>
<dbReference type="GO" id="GO:0006887">
    <property type="term" value="P:exocytosis"/>
    <property type="evidence" value="ECO:0007669"/>
    <property type="project" value="TreeGrafter"/>
</dbReference>
<dbReference type="GO" id="GO:0006897">
    <property type="term" value="P:endocytosis"/>
    <property type="evidence" value="ECO:0007669"/>
    <property type="project" value="TreeGrafter"/>
</dbReference>
<dbReference type="InterPro" id="IPR000648">
    <property type="entry name" value="Oxysterol-bd"/>
</dbReference>
<dbReference type="Pfam" id="PF01237">
    <property type="entry name" value="Oxysterol_BP"/>
    <property type="match status" value="1"/>
</dbReference>
<dbReference type="PROSITE" id="PS01013">
    <property type="entry name" value="OSBP"/>
    <property type="match status" value="1"/>
</dbReference>
<dbReference type="GO" id="GO:0097038">
    <property type="term" value="C:perinuclear endoplasmic reticulum"/>
    <property type="evidence" value="ECO:0007669"/>
    <property type="project" value="TreeGrafter"/>
</dbReference>
<dbReference type="GO" id="GO:0032934">
    <property type="term" value="F:sterol binding"/>
    <property type="evidence" value="ECO:0007669"/>
    <property type="project" value="TreeGrafter"/>
</dbReference>
<name>A0A1U7LLF9_NEOID</name>